<feature type="region of interest" description="Disordered" evidence="1">
    <location>
        <begin position="1"/>
        <end position="47"/>
    </location>
</feature>
<evidence type="ECO:0000313" key="2">
    <source>
        <dbReference type="EMBL" id="JAE20304.1"/>
    </source>
</evidence>
<dbReference type="AlphaFoldDB" id="A0A0A9GA26"/>
<feature type="compositionally biased region" description="Polar residues" evidence="1">
    <location>
        <begin position="24"/>
        <end position="34"/>
    </location>
</feature>
<accession>A0A0A9GA26</accession>
<sequence>MGGSQPANGSQVRKMRSSVVRMLSQRSLGKTTSIRGDDQEAQLTSIA</sequence>
<evidence type="ECO:0000256" key="1">
    <source>
        <dbReference type="SAM" id="MobiDB-lite"/>
    </source>
</evidence>
<reference evidence="2" key="1">
    <citation type="submission" date="2014-09" db="EMBL/GenBank/DDBJ databases">
        <authorList>
            <person name="Magalhaes I.L.F."/>
            <person name="Oliveira U."/>
            <person name="Santos F.R."/>
            <person name="Vidigal T.H.D.A."/>
            <person name="Brescovit A.D."/>
            <person name="Santos A.J."/>
        </authorList>
    </citation>
    <scope>NUCLEOTIDE SEQUENCE</scope>
    <source>
        <tissue evidence="2">Shoot tissue taken approximately 20 cm above the soil surface</tissue>
    </source>
</reference>
<proteinExistence type="predicted"/>
<protein>
    <submittedName>
        <fullName evidence="2">Uncharacterized protein</fullName>
    </submittedName>
</protein>
<name>A0A0A9GA26_ARUDO</name>
<reference evidence="2" key="2">
    <citation type="journal article" date="2015" name="Data Brief">
        <title>Shoot transcriptome of the giant reed, Arundo donax.</title>
        <authorList>
            <person name="Barrero R.A."/>
            <person name="Guerrero F.D."/>
            <person name="Moolhuijzen P."/>
            <person name="Goolsby J.A."/>
            <person name="Tidwell J."/>
            <person name="Bellgard S.E."/>
            <person name="Bellgard M.I."/>
        </authorList>
    </citation>
    <scope>NUCLEOTIDE SEQUENCE</scope>
    <source>
        <tissue evidence="2">Shoot tissue taken approximately 20 cm above the soil surface</tissue>
    </source>
</reference>
<feature type="compositionally biased region" description="Polar residues" evidence="1">
    <location>
        <begin position="1"/>
        <end position="11"/>
    </location>
</feature>
<dbReference type="EMBL" id="GBRH01177592">
    <property type="protein sequence ID" value="JAE20304.1"/>
    <property type="molecule type" value="Transcribed_RNA"/>
</dbReference>
<organism evidence="2">
    <name type="scientific">Arundo donax</name>
    <name type="common">Giant reed</name>
    <name type="synonym">Donax arundinaceus</name>
    <dbReference type="NCBI Taxonomy" id="35708"/>
    <lineage>
        <taxon>Eukaryota</taxon>
        <taxon>Viridiplantae</taxon>
        <taxon>Streptophyta</taxon>
        <taxon>Embryophyta</taxon>
        <taxon>Tracheophyta</taxon>
        <taxon>Spermatophyta</taxon>
        <taxon>Magnoliopsida</taxon>
        <taxon>Liliopsida</taxon>
        <taxon>Poales</taxon>
        <taxon>Poaceae</taxon>
        <taxon>PACMAD clade</taxon>
        <taxon>Arundinoideae</taxon>
        <taxon>Arundineae</taxon>
        <taxon>Arundo</taxon>
    </lineage>
</organism>